<dbReference type="Pfam" id="PF00144">
    <property type="entry name" value="Beta-lactamase"/>
    <property type="match status" value="1"/>
</dbReference>
<feature type="domain" description="Peptidase S12 Pab87-related C-terminal" evidence="2">
    <location>
        <begin position="463"/>
        <end position="542"/>
    </location>
</feature>
<dbReference type="PANTHER" id="PTHR46825">
    <property type="entry name" value="D-ALANYL-D-ALANINE-CARBOXYPEPTIDASE/ENDOPEPTIDASE AMPH"/>
    <property type="match status" value="1"/>
</dbReference>
<evidence type="ECO:0000313" key="4">
    <source>
        <dbReference type="Proteomes" id="UP000318833"/>
    </source>
</evidence>
<dbReference type="Proteomes" id="UP000318833">
    <property type="component" value="Unassembled WGS sequence"/>
</dbReference>
<dbReference type="InterPro" id="IPR012338">
    <property type="entry name" value="Beta-lactam/transpept-like"/>
</dbReference>
<evidence type="ECO:0000313" key="3">
    <source>
        <dbReference type="EMBL" id="TSE11494.1"/>
    </source>
</evidence>
<dbReference type="SUPFAM" id="SSF56601">
    <property type="entry name" value="beta-lactamase/transpeptidase-like"/>
    <property type="match status" value="1"/>
</dbReference>
<dbReference type="OrthoDB" id="9793489at2"/>
<dbReference type="InterPro" id="IPR021860">
    <property type="entry name" value="Peptidase_S12_Pab87-rel_C"/>
</dbReference>
<evidence type="ECO:0000259" key="1">
    <source>
        <dbReference type="Pfam" id="PF00144"/>
    </source>
</evidence>
<dbReference type="PROSITE" id="PS51257">
    <property type="entry name" value="PROKAR_LIPOPROTEIN"/>
    <property type="match status" value="1"/>
</dbReference>
<protein>
    <submittedName>
        <fullName evidence="3">Serine hydrolase</fullName>
    </submittedName>
</protein>
<sequence>MKSSQKFRIFLLIPFFLFACLMIEAQDLEKEIDDIVSSMYTVDEPGISILVAKDGKPIFRKAYGKANLELDVDLKPENVFEIGSITKQFTAVAILMLEEQGKLKIEDKITKYIPDYPTNDKIITIHHLLNHTSGIKSYTGMESFMKLARNDMTPKELINVFKNEPMDFDPGEKFLYNNSGYILLGYIIEVITGDTYENFIEKNIFKKISMNSSYYGSMKELIKNRAYGYQQKDEGYVNADYLSLTLPYVAGSLMSTVDDLLKWQNAISANTFIKRTSLEKAINGSTLNNGEEINYGYGWGKMTIQGSKGYAHSGGIFGYTTNGIFLEDENVYVVGLTNCNCKRVSDITRRVAAVVIGKPIPNKKDAITLSEDKLKKWVGAYQFEENVIRHVTLRDGQLYSLREGEDSREFKIYPMKDGSFIFDEGTISYTFSMTKDGRRQTIFKSGEESFTGKGIDKAPPAEKKTIKVSSDILKKYIGKYELQPSFIINVTVEGDSIFAQATGQPKFEIFAETELRFFLKVVPAEIVFSKNEEGKVDSLTLNQGGRQMPAKKIE</sequence>
<dbReference type="PANTHER" id="PTHR46825:SF9">
    <property type="entry name" value="BETA-LACTAMASE-RELATED DOMAIN-CONTAINING PROTEIN"/>
    <property type="match status" value="1"/>
</dbReference>
<dbReference type="Pfam" id="PF11954">
    <property type="entry name" value="DUF3471"/>
    <property type="match status" value="1"/>
</dbReference>
<reference evidence="3 4" key="1">
    <citation type="submission" date="2019-07" db="EMBL/GenBank/DDBJ databases">
        <title>The draft genome sequence of Aquimarina algiphila M91.</title>
        <authorList>
            <person name="Meng X."/>
        </authorList>
    </citation>
    <scope>NUCLEOTIDE SEQUENCE [LARGE SCALE GENOMIC DNA]</scope>
    <source>
        <strain evidence="3 4">M91</strain>
    </source>
</reference>
<dbReference type="EMBL" id="VLNR01000001">
    <property type="protein sequence ID" value="TSE11494.1"/>
    <property type="molecule type" value="Genomic_DNA"/>
</dbReference>
<name>A0A554VS31_9FLAO</name>
<accession>A0A554VS31</accession>
<organism evidence="3 4">
    <name type="scientific">Aquimarina algiphila</name>
    <dbReference type="NCBI Taxonomy" id="2047982"/>
    <lineage>
        <taxon>Bacteria</taxon>
        <taxon>Pseudomonadati</taxon>
        <taxon>Bacteroidota</taxon>
        <taxon>Flavobacteriia</taxon>
        <taxon>Flavobacteriales</taxon>
        <taxon>Flavobacteriaceae</taxon>
        <taxon>Aquimarina</taxon>
    </lineage>
</organism>
<dbReference type="InterPro" id="IPR050491">
    <property type="entry name" value="AmpC-like"/>
</dbReference>
<dbReference type="Gene3D" id="3.40.710.10">
    <property type="entry name" value="DD-peptidase/beta-lactamase superfamily"/>
    <property type="match status" value="1"/>
</dbReference>
<evidence type="ECO:0000259" key="2">
    <source>
        <dbReference type="Pfam" id="PF11954"/>
    </source>
</evidence>
<dbReference type="InterPro" id="IPR001466">
    <property type="entry name" value="Beta-lactam-related"/>
</dbReference>
<dbReference type="AlphaFoldDB" id="A0A554VS31"/>
<dbReference type="RefSeq" id="WP_143915095.1">
    <property type="nucleotide sequence ID" value="NZ_CANMIK010000004.1"/>
</dbReference>
<dbReference type="GO" id="GO:0016787">
    <property type="term" value="F:hydrolase activity"/>
    <property type="evidence" value="ECO:0007669"/>
    <property type="project" value="UniProtKB-KW"/>
</dbReference>
<proteinExistence type="predicted"/>
<feature type="domain" description="Beta-lactamase-related" evidence="1">
    <location>
        <begin position="43"/>
        <end position="342"/>
    </location>
</feature>
<keyword evidence="3" id="KW-0378">Hydrolase</keyword>
<keyword evidence="4" id="KW-1185">Reference proteome</keyword>
<comment type="caution">
    <text evidence="3">The sequence shown here is derived from an EMBL/GenBank/DDBJ whole genome shotgun (WGS) entry which is preliminary data.</text>
</comment>
<gene>
    <name evidence="3" type="ORF">FOF46_00490</name>
</gene>